<keyword evidence="9" id="KW-1185">Reference proteome</keyword>
<dbReference type="InParanoid" id="A0A7C8IKI2"/>
<keyword evidence="5 6" id="KW-0720">Serine protease</keyword>
<keyword evidence="4 6" id="KW-0378">Hydrolase</keyword>
<dbReference type="PANTHER" id="PTHR15462">
    <property type="entry name" value="SERINE PROTEASE"/>
    <property type="match status" value="1"/>
</dbReference>
<reference evidence="8 9" key="1">
    <citation type="submission" date="2019-12" db="EMBL/GenBank/DDBJ databases">
        <title>Draft genome sequence of the ascomycete Xylaria multiplex DSM 110363.</title>
        <authorList>
            <person name="Buettner E."/>
            <person name="Kellner H."/>
        </authorList>
    </citation>
    <scope>NUCLEOTIDE SEQUENCE [LARGE SCALE GENOMIC DNA]</scope>
    <source>
        <strain evidence="8 9">DSM 110363</strain>
    </source>
</reference>
<dbReference type="InterPro" id="IPR009003">
    <property type="entry name" value="Peptidase_S1_PA"/>
</dbReference>
<evidence type="ECO:0000313" key="9">
    <source>
        <dbReference type="Proteomes" id="UP000481858"/>
    </source>
</evidence>
<evidence type="ECO:0000256" key="5">
    <source>
        <dbReference type="ARBA" id="ARBA00022825"/>
    </source>
</evidence>
<evidence type="ECO:0000256" key="1">
    <source>
        <dbReference type="ARBA" id="ARBA00008764"/>
    </source>
</evidence>
<evidence type="ECO:0000313" key="8">
    <source>
        <dbReference type="EMBL" id="KAF2963343.1"/>
    </source>
</evidence>
<keyword evidence="2 6" id="KW-0645">Protease</keyword>
<name>A0A7C8IKI2_9PEZI</name>
<accession>A0A7C8IKI2</accession>
<gene>
    <name evidence="8" type="ORF">GQX73_g10229</name>
</gene>
<dbReference type="SUPFAM" id="SSF50494">
    <property type="entry name" value="Trypsin-like serine proteases"/>
    <property type="match status" value="1"/>
</dbReference>
<keyword evidence="3" id="KW-0732">Signal</keyword>
<comment type="caution">
    <text evidence="8">The sequence shown here is derived from an EMBL/GenBank/DDBJ whole genome shotgun (WGS) entry which is preliminary data.</text>
</comment>
<dbReference type="Pfam" id="PF00089">
    <property type="entry name" value="Trypsin"/>
    <property type="match status" value="1"/>
</dbReference>
<dbReference type="AlphaFoldDB" id="A0A7C8IKI2"/>
<dbReference type="EMBL" id="WUBL01000212">
    <property type="protein sequence ID" value="KAF2963343.1"/>
    <property type="molecule type" value="Genomic_DNA"/>
</dbReference>
<dbReference type="PRINTS" id="PR00839">
    <property type="entry name" value="V8PROTEASE"/>
</dbReference>
<dbReference type="OrthoDB" id="3693942at2759"/>
<evidence type="ECO:0000256" key="4">
    <source>
        <dbReference type="ARBA" id="ARBA00022801"/>
    </source>
</evidence>
<sequence length="568" mass="65078">METQSIIPQVVVEQSAVLQLLDVTLHIAGEGRTDEMSQLVHDLRNRYREYQELRHNFLTTRPVLDELAREQYTDVTESDIKKLFSSDEYEEFKDHVQAVEKSFQLLTKSIQLEGIKAKWTRRLRHPITTRTDSENRVITSYSDAVETLHTLDFSVQEEKDTKFMENAREIVEIFNSHVMKDGSKWKDFQPLKARVRIVEPELVTERLETIGRDLKAIARLIRKRQLYPRPNFEKQTYGVAWKLGPDPSDRNTVPANHSGESSILPESLRRYELLVEVRCTDNSKQQEVPREDFGPKGKYRGICKLFITCYAQNFPGNRYILEGSGWLIDDRTVVTTGHCAYSIQTSNHRSENLGIIRAVDIEVRIGYTSAERCPTNVESRRGEWVVTHHEWYDKQEKDCDIAMIRLRDAFEHPERFPYVKTPEKGENEMIYVVGYPADIPPHVQQTMPNDSAGGVMYQSSRAVTWNLNAPSTGLMYRADTYAGNSGGPVLRRNKDNILEVIGVHAGGDQATGVNSATLLGHYGNHLPTFLDALNKIQDNAFANARFCDDKVEGWPQVQIFTLPYVTIP</sequence>
<comment type="similarity">
    <text evidence="1 6">Belongs to the peptidase S1B family.</text>
</comment>
<evidence type="ECO:0000256" key="2">
    <source>
        <dbReference type="ARBA" id="ARBA00022670"/>
    </source>
</evidence>
<proteinExistence type="inferred from homology"/>
<dbReference type="EC" id="3.4.21.-" evidence="6"/>
<protein>
    <recommendedName>
        <fullName evidence="6">Serine protease</fullName>
        <ecNumber evidence="6">3.4.21.-</ecNumber>
    </recommendedName>
</protein>
<feature type="domain" description="Peptidase S1" evidence="7">
    <location>
        <begin position="324"/>
        <end position="512"/>
    </location>
</feature>
<organism evidence="8 9">
    <name type="scientific">Xylaria multiplex</name>
    <dbReference type="NCBI Taxonomy" id="323545"/>
    <lineage>
        <taxon>Eukaryota</taxon>
        <taxon>Fungi</taxon>
        <taxon>Dikarya</taxon>
        <taxon>Ascomycota</taxon>
        <taxon>Pezizomycotina</taxon>
        <taxon>Sordariomycetes</taxon>
        <taxon>Xylariomycetidae</taxon>
        <taxon>Xylariales</taxon>
        <taxon>Xylariaceae</taxon>
        <taxon>Xylaria</taxon>
    </lineage>
</organism>
<dbReference type="InterPro" id="IPR001254">
    <property type="entry name" value="Trypsin_dom"/>
</dbReference>
<dbReference type="Proteomes" id="UP000481858">
    <property type="component" value="Unassembled WGS sequence"/>
</dbReference>
<dbReference type="GO" id="GO:0006508">
    <property type="term" value="P:proteolysis"/>
    <property type="evidence" value="ECO:0007669"/>
    <property type="project" value="UniProtKB-KW"/>
</dbReference>
<dbReference type="Gene3D" id="2.40.10.10">
    <property type="entry name" value="Trypsin-like serine proteases"/>
    <property type="match status" value="2"/>
</dbReference>
<dbReference type="InterPro" id="IPR043504">
    <property type="entry name" value="Peptidase_S1_PA_chymotrypsin"/>
</dbReference>
<dbReference type="InterPro" id="IPR008256">
    <property type="entry name" value="Peptidase_S1B"/>
</dbReference>
<dbReference type="PANTHER" id="PTHR15462:SF8">
    <property type="entry name" value="SERINE PROTEASE"/>
    <property type="match status" value="1"/>
</dbReference>
<evidence type="ECO:0000259" key="7">
    <source>
        <dbReference type="Pfam" id="PF00089"/>
    </source>
</evidence>
<dbReference type="GO" id="GO:0004252">
    <property type="term" value="F:serine-type endopeptidase activity"/>
    <property type="evidence" value="ECO:0007669"/>
    <property type="project" value="InterPro"/>
</dbReference>
<evidence type="ECO:0000256" key="6">
    <source>
        <dbReference type="RuleBase" id="RU004296"/>
    </source>
</evidence>
<evidence type="ECO:0000256" key="3">
    <source>
        <dbReference type="ARBA" id="ARBA00022729"/>
    </source>
</evidence>
<dbReference type="InterPro" id="IPR050966">
    <property type="entry name" value="Glutamyl_endopeptidase"/>
</dbReference>